<evidence type="ECO:0000256" key="1">
    <source>
        <dbReference type="ARBA" id="ARBA00004167"/>
    </source>
</evidence>
<dbReference type="PANTHER" id="PTHR30386:SF26">
    <property type="entry name" value="TRANSPORT PROTEIN COMB"/>
    <property type="match status" value="1"/>
</dbReference>
<evidence type="ECO:0000313" key="6">
    <source>
        <dbReference type="EMBL" id="EQD68597.1"/>
    </source>
</evidence>
<reference evidence="6" key="1">
    <citation type="submission" date="2013-08" db="EMBL/GenBank/DDBJ databases">
        <authorList>
            <person name="Mendez C."/>
            <person name="Richter M."/>
            <person name="Ferrer M."/>
            <person name="Sanchez J."/>
        </authorList>
    </citation>
    <scope>NUCLEOTIDE SEQUENCE</scope>
</reference>
<dbReference type="InterPro" id="IPR050739">
    <property type="entry name" value="MFP"/>
</dbReference>
<sequence>GARAQLEAAHAAVAGARARVASARAQVAAARLDLSYTTVRAAEAGHVTKKLVAIGNYVSPGQELMALVPLTMWVTANLKETDLYLIHPGQRASIHIDACPNATVHGKVQSIQRGSGVAFDLLPPQNATGNYVKVVQRVPVRITFDALPSGCVLGPGMSVEPEIRIN</sequence>
<accession>T1BG42</accession>
<evidence type="ECO:0000256" key="2">
    <source>
        <dbReference type="ARBA" id="ARBA00022692"/>
    </source>
</evidence>
<dbReference type="EMBL" id="AUZX01005238">
    <property type="protein sequence ID" value="EQD68597.1"/>
    <property type="molecule type" value="Genomic_DNA"/>
</dbReference>
<dbReference type="PANTHER" id="PTHR30386">
    <property type="entry name" value="MEMBRANE FUSION SUBUNIT OF EMRAB-TOLC MULTIDRUG EFFLUX PUMP"/>
    <property type="match status" value="1"/>
</dbReference>
<dbReference type="AlphaFoldDB" id="T1BG42"/>
<evidence type="ECO:0000259" key="5">
    <source>
        <dbReference type="Pfam" id="PF25963"/>
    </source>
</evidence>
<evidence type="ECO:0000256" key="3">
    <source>
        <dbReference type="ARBA" id="ARBA00022989"/>
    </source>
</evidence>
<dbReference type="Gene3D" id="2.40.30.170">
    <property type="match status" value="1"/>
</dbReference>
<organism evidence="6">
    <name type="scientific">mine drainage metagenome</name>
    <dbReference type="NCBI Taxonomy" id="410659"/>
    <lineage>
        <taxon>unclassified sequences</taxon>
        <taxon>metagenomes</taxon>
        <taxon>ecological metagenomes</taxon>
    </lineage>
</organism>
<comment type="subcellular location">
    <subcellularLocation>
        <location evidence="1">Membrane</location>
        <topology evidence="1">Single-pass membrane protein</topology>
    </subcellularLocation>
</comment>
<dbReference type="GO" id="GO:0016020">
    <property type="term" value="C:membrane"/>
    <property type="evidence" value="ECO:0007669"/>
    <property type="project" value="UniProtKB-SubCell"/>
</dbReference>
<comment type="caution">
    <text evidence="6">The sequence shown here is derived from an EMBL/GenBank/DDBJ whole genome shotgun (WGS) entry which is preliminary data.</text>
</comment>
<dbReference type="Pfam" id="PF25963">
    <property type="entry name" value="Beta-barrel_AAEA"/>
    <property type="match status" value="1"/>
</dbReference>
<reference evidence="6" key="2">
    <citation type="journal article" date="2014" name="ISME J.">
        <title>Microbial stratification in low pH oxic and suboxic macroscopic growths along an acid mine drainage.</title>
        <authorList>
            <person name="Mendez-Garcia C."/>
            <person name="Mesa V."/>
            <person name="Sprenger R.R."/>
            <person name="Richter M."/>
            <person name="Diez M.S."/>
            <person name="Solano J."/>
            <person name="Bargiela R."/>
            <person name="Golyshina O.V."/>
            <person name="Manteca A."/>
            <person name="Ramos J.L."/>
            <person name="Gallego J.R."/>
            <person name="Llorente I."/>
            <person name="Martins Dos Santos V.A."/>
            <person name="Jensen O.N."/>
            <person name="Pelaez A.I."/>
            <person name="Sanchez J."/>
            <person name="Ferrer M."/>
        </authorList>
    </citation>
    <scope>NUCLEOTIDE SEQUENCE</scope>
</reference>
<keyword evidence="3" id="KW-1133">Transmembrane helix</keyword>
<proteinExistence type="predicted"/>
<feature type="domain" description="p-hydroxybenzoic acid efflux pump subunit AaeA-like beta-barrel" evidence="5">
    <location>
        <begin position="72"/>
        <end position="159"/>
    </location>
</feature>
<protein>
    <submittedName>
        <fullName evidence="6">Secretion protein HlyD family protein</fullName>
    </submittedName>
</protein>
<dbReference type="GO" id="GO:0055085">
    <property type="term" value="P:transmembrane transport"/>
    <property type="evidence" value="ECO:0007669"/>
    <property type="project" value="InterPro"/>
</dbReference>
<keyword evidence="2" id="KW-0812">Transmembrane</keyword>
<feature type="non-terminal residue" evidence="6">
    <location>
        <position position="1"/>
    </location>
</feature>
<evidence type="ECO:0000256" key="4">
    <source>
        <dbReference type="ARBA" id="ARBA00023136"/>
    </source>
</evidence>
<gene>
    <name evidence="6" type="ORF">B1A_07263</name>
</gene>
<dbReference type="SUPFAM" id="SSF111369">
    <property type="entry name" value="HlyD-like secretion proteins"/>
    <property type="match status" value="1"/>
</dbReference>
<dbReference type="InterPro" id="IPR058634">
    <property type="entry name" value="AaeA-lik-b-barrel"/>
</dbReference>
<name>T1BG42_9ZZZZ</name>
<keyword evidence="4" id="KW-0472">Membrane</keyword>